<dbReference type="Gramene" id="TraesLDM5A03G02695300.1">
    <property type="protein sequence ID" value="TraesLDM5A03G02695300.1.CDS1"/>
    <property type="gene ID" value="TraesLDM5A03G02695300"/>
</dbReference>
<protein>
    <submittedName>
        <fullName evidence="2">Uncharacterized protein</fullName>
    </submittedName>
</protein>
<dbReference type="Gramene" id="TraesWEE_scaffold_054424_01G000100.1">
    <property type="protein sequence ID" value="TraesWEE_scaffold_054424_01G000100.1"/>
    <property type="gene ID" value="TraesWEE_scaffold_054424_01G000100"/>
</dbReference>
<evidence type="ECO:0000313" key="2">
    <source>
        <dbReference type="EnsemblPlants" id="TraesCS5A02G283000.1.cds1"/>
    </source>
</evidence>
<evidence type="ECO:0000313" key="3">
    <source>
        <dbReference type="Proteomes" id="UP000019116"/>
    </source>
</evidence>
<evidence type="ECO:0000256" key="1">
    <source>
        <dbReference type="SAM" id="Phobius"/>
    </source>
</evidence>
<dbReference type="Gramene" id="TraesSYM5A03G02722030.1">
    <property type="protein sequence ID" value="TraesSYM5A03G02722030.1.CDS1"/>
    <property type="gene ID" value="TraesSYM5A03G02722030"/>
</dbReference>
<dbReference type="Gramene" id="TraesSTA5A03G02683320.1">
    <property type="protein sequence ID" value="TraesSTA5A03G02683320.1.CDS1"/>
    <property type="gene ID" value="TraesSTA5A03G02683320"/>
</dbReference>
<dbReference type="Proteomes" id="UP000019116">
    <property type="component" value="Chromosome 5A"/>
</dbReference>
<accession>A0A3B6KIE8</accession>
<name>A0A3B6KIE8_WHEAT</name>
<dbReference type="Gramene" id="TraesJAG5A03G02693740.1">
    <property type="protein sequence ID" value="TraesJAG5A03G02693740.1.CDS1"/>
    <property type="gene ID" value="TraesJAG5A03G02693740"/>
</dbReference>
<dbReference type="Gramene" id="TraesCAD_scaffold_001403_01G000900.1">
    <property type="protein sequence ID" value="TraesCAD_scaffold_001403_01G000900.1"/>
    <property type="gene ID" value="TraesCAD_scaffold_001403_01G000900"/>
</dbReference>
<feature type="transmembrane region" description="Helical" evidence="1">
    <location>
        <begin position="18"/>
        <end position="37"/>
    </location>
</feature>
<proteinExistence type="predicted"/>
<keyword evidence="1" id="KW-0472">Membrane</keyword>
<dbReference type="Gramene" id="TraesCS5A03G0693500.1">
    <property type="protein sequence ID" value="TraesCS5A03G0693500.1.CDS1"/>
    <property type="gene ID" value="TraesCS5A03G0693500"/>
</dbReference>
<dbReference type="OrthoDB" id="674304at2759"/>
<dbReference type="Gramene" id="TraesMAC5A03G02690720.1">
    <property type="protein sequence ID" value="TraesMAC5A03G02690720.1.CDS1"/>
    <property type="gene ID" value="TraesMAC5A03G02690720"/>
</dbReference>
<dbReference type="Gramene" id="TraesNOR5A03G02715100.1">
    <property type="protein sequence ID" value="TraesNOR5A03G02715100.1.CDS1"/>
    <property type="gene ID" value="TraesNOR5A03G02715100"/>
</dbReference>
<dbReference type="Gramene" id="TraesJUL5A03G02712420.1">
    <property type="protein sequence ID" value="TraesJUL5A03G02712420.1.CDS1"/>
    <property type="gene ID" value="TraesJUL5A03G02712420"/>
</dbReference>
<keyword evidence="3" id="KW-1185">Reference proteome</keyword>
<dbReference type="Gramene" id="TraesLAC5A03G02646360.1">
    <property type="protein sequence ID" value="TraesLAC5A03G02646360.1.CDS1"/>
    <property type="gene ID" value="TraesLAC5A03G02646360"/>
</dbReference>
<dbReference type="Gramene" id="TraesCS5A02G283000.1">
    <property type="protein sequence ID" value="TraesCS5A02G283000.1.cds1"/>
    <property type="gene ID" value="TraesCS5A02G283000"/>
</dbReference>
<dbReference type="Gramene" id="TraesRN5A0100705800.1">
    <property type="protein sequence ID" value="TraesRN5A0100705800.1"/>
    <property type="gene ID" value="TraesRN5A0100705800"/>
</dbReference>
<reference evidence="2" key="1">
    <citation type="submission" date="2018-08" db="EMBL/GenBank/DDBJ databases">
        <authorList>
            <person name="Rossello M."/>
        </authorList>
    </citation>
    <scope>NUCLEOTIDE SEQUENCE [LARGE SCALE GENOMIC DNA]</scope>
    <source>
        <strain evidence="2">cv. Chinese Spring</strain>
    </source>
</reference>
<dbReference type="PANTHER" id="PTHR33994">
    <property type="entry name" value="OS04G0515000 PROTEIN"/>
    <property type="match status" value="1"/>
</dbReference>
<dbReference type="Gramene" id="TraesARI5A03G02734980.1">
    <property type="protein sequence ID" value="TraesARI5A03G02734980.1.CDS1"/>
    <property type="gene ID" value="TraesARI5A03G02734980"/>
</dbReference>
<reference evidence="2" key="2">
    <citation type="submission" date="2018-10" db="UniProtKB">
        <authorList>
            <consortium name="EnsemblPlants"/>
        </authorList>
    </citation>
    <scope>IDENTIFICATION</scope>
</reference>
<dbReference type="Gramene" id="TraesROB_scaffold_007180_01G001200.1">
    <property type="protein sequence ID" value="TraesROB_scaffold_007180_01G001200.1"/>
    <property type="gene ID" value="TraesROB_scaffold_007180_01G001200"/>
</dbReference>
<dbReference type="Gramene" id="TraesPARA_EIv1.0_1561680.1">
    <property type="protein sequence ID" value="TraesPARA_EIv1.0_1561680.1.CDS1"/>
    <property type="gene ID" value="TraesPARA_EIv1.0_1561680"/>
</dbReference>
<dbReference type="EnsemblPlants" id="TraesCS5A02G283000.1">
    <property type="protein sequence ID" value="TraesCS5A02G283000.1.cds1"/>
    <property type="gene ID" value="TraesCS5A02G283000"/>
</dbReference>
<keyword evidence="1" id="KW-0812">Transmembrane</keyword>
<dbReference type="Gramene" id="TraesCLE_scaffold_091334_01G000100.1">
    <property type="protein sequence ID" value="TraesCLE_scaffold_091334_01G000100.1"/>
    <property type="gene ID" value="TraesCLE_scaffold_091334_01G000100"/>
</dbReference>
<dbReference type="PANTHER" id="PTHR33994:SF17">
    <property type="entry name" value="OS01G0655600 PROTEIN"/>
    <property type="match status" value="1"/>
</dbReference>
<dbReference type="AlphaFoldDB" id="A0A3B6KIE8"/>
<organism evidence="2">
    <name type="scientific">Triticum aestivum</name>
    <name type="common">Wheat</name>
    <dbReference type="NCBI Taxonomy" id="4565"/>
    <lineage>
        <taxon>Eukaryota</taxon>
        <taxon>Viridiplantae</taxon>
        <taxon>Streptophyta</taxon>
        <taxon>Embryophyta</taxon>
        <taxon>Tracheophyta</taxon>
        <taxon>Spermatophyta</taxon>
        <taxon>Magnoliopsida</taxon>
        <taxon>Liliopsida</taxon>
        <taxon>Poales</taxon>
        <taxon>Poaceae</taxon>
        <taxon>BOP clade</taxon>
        <taxon>Pooideae</taxon>
        <taxon>Triticodae</taxon>
        <taxon>Triticeae</taxon>
        <taxon>Triticinae</taxon>
        <taxon>Triticum</taxon>
    </lineage>
</organism>
<keyword evidence="1" id="KW-1133">Transmembrane helix</keyword>
<sequence length="201" mass="21624">MAAGAYHSSSASSPIMDFFYALLLTIVILGTALALFLPAANYDPKPRLFIRLVEVQGLDPCIPETEVRSPTFELAVDVGRVSESRRGPCAGGGDAMLRVSYRGKILAWGGVPRFCVDGRCLQGPSASVATVVATAEGLVLQQELRNKICAETYAIGRAEFDVEGSVPGLSHLRCKTYLFQGDQTDALPPCSFHKDPEEGTW</sequence>